<evidence type="ECO:0000256" key="1">
    <source>
        <dbReference type="SAM" id="MobiDB-lite"/>
    </source>
</evidence>
<dbReference type="Proteomes" id="UP000273807">
    <property type="component" value="Unassembled WGS sequence"/>
</dbReference>
<name>A0A3N0BQR3_9MICC</name>
<evidence type="ECO:0000313" key="2">
    <source>
        <dbReference type="EMBL" id="RNL51387.1"/>
    </source>
</evidence>
<comment type="caution">
    <text evidence="2">The sequence shown here is derived from an EMBL/GenBank/DDBJ whole genome shotgun (WGS) entry which is preliminary data.</text>
</comment>
<feature type="compositionally biased region" description="Basic and acidic residues" evidence="1">
    <location>
        <begin position="1"/>
        <end position="11"/>
    </location>
</feature>
<feature type="region of interest" description="Disordered" evidence="1">
    <location>
        <begin position="1"/>
        <end position="65"/>
    </location>
</feature>
<evidence type="ECO:0000313" key="3">
    <source>
        <dbReference type="Proteomes" id="UP000273807"/>
    </source>
</evidence>
<feature type="compositionally biased region" description="Basic residues" evidence="1">
    <location>
        <begin position="52"/>
        <end position="65"/>
    </location>
</feature>
<protein>
    <submittedName>
        <fullName evidence="2">Uncharacterized protein</fullName>
    </submittedName>
</protein>
<accession>A0A3N0BQR3</accession>
<proteinExistence type="predicted"/>
<sequence>MSRETEREPARTESAAGSTGSAPDFYFPAGGGTDPDFSPRADPDATPGRFSRWLHSHPFAGRRTH</sequence>
<dbReference type="OrthoDB" id="4951042at2"/>
<dbReference type="EMBL" id="RBED01000130">
    <property type="protein sequence ID" value="RNL51387.1"/>
    <property type="molecule type" value="Genomic_DNA"/>
</dbReference>
<organism evidence="2 3">
    <name type="scientific">Arthrobacter oryzae</name>
    <dbReference type="NCBI Taxonomy" id="409290"/>
    <lineage>
        <taxon>Bacteria</taxon>
        <taxon>Bacillati</taxon>
        <taxon>Actinomycetota</taxon>
        <taxon>Actinomycetes</taxon>
        <taxon>Micrococcales</taxon>
        <taxon>Micrococcaceae</taxon>
        <taxon>Arthrobacter</taxon>
    </lineage>
</organism>
<gene>
    <name evidence="2" type="ORF">D7003_16400</name>
</gene>
<reference evidence="2 3" key="1">
    <citation type="submission" date="2018-10" db="EMBL/GenBank/DDBJ databases">
        <title>Genome sequencing of Arthrobacter oryzae TNB02.</title>
        <authorList>
            <person name="Cho Y.-J."/>
            <person name="Cho A."/>
            <person name="Kim O.-S."/>
        </authorList>
    </citation>
    <scope>NUCLEOTIDE SEQUENCE [LARGE SCALE GENOMIC DNA]</scope>
    <source>
        <strain evidence="2 3">TNB02</strain>
    </source>
</reference>
<keyword evidence="3" id="KW-1185">Reference proteome</keyword>
<dbReference type="AlphaFoldDB" id="A0A3N0BQR3"/>